<keyword evidence="1" id="KW-1185">Reference proteome</keyword>
<proteinExistence type="predicted"/>
<reference evidence="2" key="1">
    <citation type="submission" date="2025-08" db="UniProtKB">
        <authorList>
            <consortium name="RefSeq"/>
        </authorList>
    </citation>
    <scope>IDENTIFICATION</scope>
    <source>
        <tissue evidence="2">Muscle</tissue>
    </source>
</reference>
<dbReference type="RefSeq" id="XP_019482253.1">
    <property type="nucleotide sequence ID" value="XM_019626708.1"/>
</dbReference>
<sequence>MRVEYLLVREQRKCVMLTPGNCNAVLRRQLALCSARIPKADPRSALFHAVSTSQGPQGGPVPLKILPGNKIQFRRFQKIHVSSTYRVVVRSKETDKVRDAEEIEDQQQWRSLTAPWASGGKKRNCCYWRTKLGDPRKNGLQSHELKTLNILCLLSTTTRWVLLVPDFYICGCNVLYNLFKDTELNNCRSRSLNHPSDFKVHTPTYCSNSFFIRSLLSPSYARHCWRYWLQNNERNQHDLSLHSPSLPLGADLCSAISPKMV</sequence>
<organism evidence="1 2">
    <name type="scientific">Hipposideros armiger</name>
    <name type="common">Great Himalayan leaf-nosed bat</name>
    <dbReference type="NCBI Taxonomy" id="186990"/>
    <lineage>
        <taxon>Eukaryota</taxon>
        <taxon>Metazoa</taxon>
        <taxon>Chordata</taxon>
        <taxon>Craniata</taxon>
        <taxon>Vertebrata</taxon>
        <taxon>Euteleostomi</taxon>
        <taxon>Mammalia</taxon>
        <taxon>Eutheria</taxon>
        <taxon>Laurasiatheria</taxon>
        <taxon>Chiroptera</taxon>
        <taxon>Yinpterochiroptera</taxon>
        <taxon>Rhinolophoidea</taxon>
        <taxon>Hipposideridae</taxon>
        <taxon>Hipposideros</taxon>
    </lineage>
</organism>
<protein>
    <submittedName>
        <fullName evidence="2">Uncharacterized protein LOC109373100</fullName>
    </submittedName>
</protein>
<dbReference type="AlphaFoldDB" id="A0A8B7Q3Y8"/>
<dbReference type="KEGG" id="hai:109373100"/>
<evidence type="ECO:0000313" key="1">
    <source>
        <dbReference type="Proteomes" id="UP000694851"/>
    </source>
</evidence>
<evidence type="ECO:0000313" key="2">
    <source>
        <dbReference type="RefSeq" id="XP_019482253.1"/>
    </source>
</evidence>
<gene>
    <name evidence="2" type="primary">LOC109373100</name>
</gene>
<accession>A0A8B7Q3Y8</accession>
<dbReference type="Proteomes" id="UP000694851">
    <property type="component" value="Unplaced"/>
</dbReference>
<dbReference type="GeneID" id="109373100"/>
<name>A0A8B7Q3Y8_HIPAR</name>